<proteinExistence type="predicted"/>
<dbReference type="Proteomes" id="UP000076449">
    <property type="component" value="Chromosome II"/>
</dbReference>
<feature type="compositionally biased region" description="Polar residues" evidence="1">
    <location>
        <begin position="20"/>
        <end position="43"/>
    </location>
</feature>
<evidence type="ECO:0000256" key="1">
    <source>
        <dbReference type="SAM" id="MobiDB-lite"/>
    </source>
</evidence>
<dbReference type="AlphaFoldDB" id="A0A167SXM1"/>
<accession>A0A167SXM1</accession>
<feature type="region of interest" description="Disordered" evidence="1">
    <location>
        <begin position="1"/>
        <end position="53"/>
    </location>
</feature>
<gene>
    <name evidence="2" type="ORF">EN45_062200</name>
</gene>
<dbReference type="EMBL" id="CM002799">
    <property type="protein sequence ID" value="KZN87659.1"/>
    <property type="molecule type" value="Genomic_DNA"/>
</dbReference>
<protein>
    <submittedName>
        <fullName evidence="2">Uncharacterized protein</fullName>
    </submittedName>
</protein>
<evidence type="ECO:0000313" key="2">
    <source>
        <dbReference type="EMBL" id="KZN87659.1"/>
    </source>
</evidence>
<sequence length="109" mass="11835">MSPETSSARDGTGNGRPTELASSVRSSRPQPGAQTRPTVQLSTDPEPMQPFNPFVTSAMLRTNSFPWHVSPAQPAILTSVANIWAGVQDLMLKGLTLSDEVDDIYYIFV</sequence>
<organism evidence="2">
    <name type="scientific">Penicillium chrysogenum</name>
    <name type="common">Penicillium notatum</name>
    <dbReference type="NCBI Taxonomy" id="5076"/>
    <lineage>
        <taxon>Eukaryota</taxon>
        <taxon>Fungi</taxon>
        <taxon>Dikarya</taxon>
        <taxon>Ascomycota</taxon>
        <taxon>Pezizomycotina</taxon>
        <taxon>Eurotiomycetes</taxon>
        <taxon>Eurotiomycetidae</taxon>
        <taxon>Eurotiales</taxon>
        <taxon>Aspergillaceae</taxon>
        <taxon>Penicillium</taxon>
        <taxon>Penicillium chrysogenum species complex</taxon>
    </lineage>
</organism>
<name>A0A167SXM1_PENCH</name>
<reference evidence="2" key="1">
    <citation type="journal article" date="2014" name="Genome Announc.">
        <title>Complete sequencing and chromosome-scale genome assembly of the industrial progenitor strain P2niaD18 from the penicillin producer Penicillium chrysogenum.</title>
        <authorList>
            <person name="Specht T."/>
            <person name="Dahlmann T.A."/>
            <person name="Zadra I."/>
            <person name="Kurnsteiner H."/>
            <person name="Kuck U."/>
        </authorList>
    </citation>
    <scope>NUCLEOTIDE SEQUENCE [LARGE SCALE GENOMIC DNA]</scope>
    <source>
        <strain evidence="2">P2niaD18</strain>
    </source>
</reference>